<reference evidence="14 15" key="1">
    <citation type="submission" date="2017-10" db="EMBL/GenBank/DDBJ databases">
        <title>Massilia psychrophilum sp. nov., a novel purple-pigmented bacterium isolated from Tianshan glacier, Xinjiang Municipality, China.</title>
        <authorList>
            <person name="Wang H."/>
        </authorList>
    </citation>
    <scope>NUCLEOTIDE SEQUENCE [LARGE SCALE GENOMIC DNA]</scope>
    <source>
        <strain evidence="14 15">JCM 30813</strain>
    </source>
</reference>
<keyword evidence="12 14" id="KW-0449">Lipoprotein</keyword>
<evidence type="ECO:0000256" key="6">
    <source>
        <dbReference type="ARBA" id="ARBA00022729"/>
    </source>
</evidence>
<dbReference type="EMBL" id="PDOB01000024">
    <property type="protein sequence ID" value="PIL39030.1"/>
    <property type="molecule type" value="Genomic_DNA"/>
</dbReference>
<evidence type="ECO:0000256" key="12">
    <source>
        <dbReference type="ARBA" id="ARBA00023288"/>
    </source>
</evidence>
<evidence type="ECO:0000256" key="4">
    <source>
        <dbReference type="ARBA" id="ARBA00016202"/>
    </source>
</evidence>
<keyword evidence="5" id="KW-0813">Transport</keyword>
<evidence type="ECO:0000256" key="8">
    <source>
        <dbReference type="ARBA" id="ARBA00023136"/>
    </source>
</evidence>
<dbReference type="Proteomes" id="UP000228593">
    <property type="component" value="Unassembled WGS sequence"/>
</dbReference>
<dbReference type="InterPro" id="IPR029046">
    <property type="entry name" value="LolA/LolB/LppX"/>
</dbReference>
<feature type="signal peptide" evidence="13">
    <location>
        <begin position="1"/>
        <end position="24"/>
    </location>
</feature>
<dbReference type="PROSITE" id="PS51257">
    <property type="entry name" value="PROKAR_LIPOPROTEIN"/>
    <property type="match status" value="1"/>
</dbReference>
<keyword evidence="6 13" id="KW-0732">Signal</keyword>
<keyword evidence="11" id="KW-0998">Cell outer membrane</keyword>
<dbReference type="SUPFAM" id="SSF89392">
    <property type="entry name" value="Prokaryotic lipoproteins and lipoprotein localization factors"/>
    <property type="match status" value="1"/>
</dbReference>
<keyword evidence="15" id="KW-1185">Reference proteome</keyword>
<sequence length="206" mass="21963">MPSIKFHAAAVRVSLCLSLGTALLAGCASTPVKTSQPLQAGLYQDSFEAAGRLSINYRKDGNPESLTGKFNWSQTPGRIDVSLSSSMATIATISITPQSATLVQADKVPRVAKDLDTLTAESLGWSLPVSGLRDWLQGYATGADGKRFTATPANNNVLTADGWRLRFVSWQDETAARPMPKRIDAERVTNASADALAIRILIDGQG</sequence>
<evidence type="ECO:0000256" key="2">
    <source>
        <dbReference type="ARBA" id="ARBA00009696"/>
    </source>
</evidence>
<keyword evidence="10" id="KW-0143">Chaperone</keyword>
<dbReference type="InterPro" id="IPR004565">
    <property type="entry name" value="OM_lipoprot_LolB"/>
</dbReference>
<comment type="subcellular location">
    <subcellularLocation>
        <location evidence="1">Cell outer membrane</location>
        <topology evidence="1">Lipid-anchor</topology>
    </subcellularLocation>
</comment>
<keyword evidence="9" id="KW-0564">Palmitate</keyword>
<evidence type="ECO:0000313" key="15">
    <source>
        <dbReference type="Proteomes" id="UP000228593"/>
    </source>
</evidence>
<comment type="similarity">
    <text evidence="2">Belongs to the LolB family.</text>
</comment>
<evidence type="ECO:0000256" key="13">
    <source>
        <dbReference type="SAM" id="SignalP"/>
    </source>
</evidence>
<dbReference type="GO" id="GO:0015031">
    <property type="term" value="P:protein transport"/>
    <property type="evidence" value="ECO:0007669"/>
    <property type="project" value="UniProtKB-KW"/>
</dbReference>
<evidence type="ECO:0000313" key="14">
    <source>
        <dbReference type="EMBL" id="PIL39030.1"/>
    </source>
</evidence>
<comment type="subunit">
    <text evidence="3">Monomer.</text>
</comment>
<comment type="caution">
    <text evidence="14">The sequence shown here is derived from an EMBL/GenBank/DDBJ whole genome shotgun (WGS) entry which is preliminary data.</text>
</comment>
<keyword evidence="8" id="KW-0472">Membrane</keyword>
<dbReference type="Gene3D" id="2.50.20.10">
    <property type="entry name" value="Lipoprotein localisation LolA/LolB/LppX"/>
    <property type="match status" value="1"/>
</dbReference>
<dbReference type="Pfam" id="PF03550">
    <property type="entry name" value="LolB"/>
    <property type="match status" value="1"/>
</dbReference>
<gene>
    <name evidence="14" type="ORF">CR103_14485</name>
</gene>
<evidence type="ECO:0000256" key="1">
    <source>
        <dbReference type="ARBA" id="ARBA00004459"/>
    </source>
</evidence>
<name>A0A2G8SZ18_9BURK</name>
<evidence type="ECO:0000256" key="7">
    <source>
        <dbReference type="ARBA" id="ARBA00022927"/>
    </source>
</evidence>
<proteinExistence type="inferred from homology"/>
<evidence type="ECO:0000256" key="10">
    <source>
        <dbReference type="ARBA" id="ARBA00023186"/>
    </source>
</evidence>
<evidence type="ECO:0000256" key="5">
    <source>
        <dbReference type="ARBA" id="ARBA00022448"/>
    </source>
</evidence>
<dbReference type="RefSeq" id="WP_099916692.1">
    <property type="nucleotide sequence ID" value="NZ_BMHS01000019.1"/>
</dbReference>
<evidence type="ECO:0000256" key="11">
    <source>
        <dbReference type="ARBA" id="ARBA00023237"/>
    </source>
</evidence>
<feature type="chain" id="PRO_5013809126" description="Outer-membrane lipoprotein LolB" evidence="13">
    <location>
        <begin position="25"/>
        <end position="206"/>
    </location>
</feature>
<protein>
    <recommendedName>
        <fullName evidence="4">Outer-membrane lipoprotein LolB</fullName>
    </recommendedName>
</protein>
<dbReference type="CDD" id="cd16326">
    <property type="entry name" value="LolB"/>
    <property type="match status" value="1"/>
</dbReference>
<evidence type="ECO:0000256" key="9">
    <source>
        <dbReference type="ARBA" id="ARBA00023139"/>
    </source>
</evidence>
<organism evidence="14 15">
    <name type="scientific">Massilia psychrophila</name>
    <dbReference type="NCBI Taxonomy" id="1603353"/>
    <lineage>
        <taxon>Bacteria</taxon>
        <taxon>Pseudomonadati</taxon>
        <taxon>Pseudomonadota</taxon>
        <taxon>Betaproteobacteria</taxon>
        <taxon>Burkholderiales</taxon>
        <taxon>Oxalobacteraceae</taxon>
        <taxon>Telluria group</taxon>
        <taxon>Massilia</taxon>
    </lineage>
</organism>
<dbReference type="OrthoDB" id="9797618at2"/>
<keyword evidence="7" id="KW-0653">Protein transport</keyword>
<evidence type="ECO:0000256" key="3">
    <source>
        <dbReference type="ARBA" id="ARBA00011245"/>
    </source>
</evidence>
<dbReference type="GO" id="GO:0009279">
    <property type="term" value="C:cell outer membrane"/>
    <property type="evidence" value="ECO:0007669"/>
    <property type="project" value="UniProtKB-SubCell"/>
</dbReference>
<accession>A0A2G8SZ18</accession>
<dbReference type="AlphaFoldDB" id="A0A2G8SZ18"/>